<dbReference type="Proteomes" id="UP000030680">
    <property type="component" value="Unassembled WGS sequence"/>
</dbReference>
<dbReference type="GO" id="GO:0031969">
    <property type="term" value="C:chloroplast membrane"/>
    <property type="evidence" value="ECO:0007669"/>
    <property type="project" value="UniProtKB-SubCell"/>
</dbReference>
<organism evidence="7 8">
    <name type="scientific">Galdieria sulphuraria</name>
    <name type="common">Red alga</name>
    <dbReference type="NCBI Taxonomy" id="130081"/>
    <lineage>
        <taxon>Eukaryota</taxon>
        <taxon>Rhodophyta</taxon>
        <taxon>Bangiophyceae</taxon>
        <taxon>Galdieriales</taxon>
        <taxon>Galdieriaceae</taxon>
        <taxon>Galdieria</taxon>
    </lineage>
</organism>
<evidence type="ECO:0000256" key="1">
    <source>
        <dbReference type="ARBA" id="ARBA00004508"/>
    </source>
</evidence>
<feature type="transmembrane region" description="Helical" evidence="6">
    <location>
        <begin position="205"/>
        <end position="225"/>
    </location>
</feature>
<dbReference type="InterPro" id="IPR005691">
    <property type="entry name" value="Tic20"/>
</dbReference>
<comment type="subcellular location">
    <subcellularLocation>
        <location evidence="1 6">Plastid</location>
        <location evidence="1 6">Chloroplast membrane</location>
        <topology evidence="1 6">Multi-pass membrane protein</topology>
    </subcellularLocation>
</comment>
<evidence type="ECO:0000256" key="6">
    <source>
        <dbReference type="RuleBase" id="RU367003"/>
    </source>
</evidence>
<dbReference type="KEGG" id="gsl:Gasu_40130"/>
<evidence type="ECO:0000256" key="2">
    <source>
        <dbReference type="ARBA" id="ARBA00009596"/>
    </source>
</evidence>
<accession>M2XXW7</accession>
<dbReference type="OrthoDB" id="602284at2759"/>
<evidence type="ECO:0000256" key="5">
    <source>
        <dbReference type="ARBA" id="ARBA00023136"/>
    </source>
</evidence>
<keyword evidence="4 6" id="KW-1133">Transmembrane helix</keyword>
<evidence type="ECO:0000256" key="3">
    <source>
        <dbReference type="ARBA" id="ARBA00022692"/>
    </source>
</evidence>
<proteinExistence type="inferred from homology"/>
<keyword evidence="8" id="KW-1185">Reference proteome</keyword>
<protein>
    <recommendedName>
        <fullName evidence="6">Tic20 family protein Ycf60</fullName>
    </recommendedName>
</protein>
<evidence type="ECO:0000313" key="8">
    <source>
        <dbReference type="Proteomes" id="UP000030680"/>
    </source>
</evidence>
<dbReference type="EMBL" id="KB454519">
    <property type="protein sequence ID" value="EME28468.1"/>
    <property type="molecule type" value="Genomic_DNA"/>
</dbReference>
<dbReference type="GeneID" id="17087300"/>
<keyword evidence="3 6" id="KW-0812">Transmembrane</keyword>
<dbReference type="Pfam" id="PF16166">
    <property type="entry name" value="TIC20"/>
    <property type="match status" value="1"/>
</dbReference>
<keyword evidence="5 6" id="KW-0472">Membrane</keyword>
<evidence type="ECO:0000313" key="7">
    <source>
        <dbReference type="EMBL" id="EME28468.1"/>
    </source>
</evidence>
<name>M2XXW7_GALSU</name>
<dbReference type="Gramene" id="EME28468">
    <property type="protein sequence ID" value="EME28468"/>
    <property type="gene ID" value="Gasu_40130"/>
</dbReference>
<feature type="transmembrane region" description="Helical" evidence="6">
    <location>
        <begin position="177"/>
        <end position="193"/>
    </location>
</feature>
<feature type="transmembrane region" description="Helical" evidence="6">
    <location>
        <begin position="131"/>
        <end position="157"/>
    </location>
</feature>
<sequence>MDNHMDNNNTKKKKTVHVGRSRIFWPRDHKLHQEDIEQSEGTTSTKGRQFINLTQDMMEAVLKEQSKLNHPFLRDPEVIMEPLMPASYTLISFSMVAIVSSTISYTLQNIRKRFSKKGKKIIFIVPIRIRVMILYIYFLLFLEINASFMEILCFSMLNKNLYAFFMFNLLKIYTEFPYFTMGFLTFLNIFFVVRKKVLLLNIFRFHIMNALLIGLLHTLIMQFYLRLPEQFLQGFVGRNIGLLIYFFMMSLLGRCFLAAIRGKYTKIAFISTAARKYITDQARGILRQWEEERRAMEYQKKLKDKDEKDTK</sequence>
<dbReference type="RefSeq" id="XP_005704988.1">
    <property type="nucleotide sequence ID" value="XM_005704931.1"/>
</dbReference>
<feature type="transmembrane region" description="Helical" evidence="6">
    <location>
        <begin position="90"/>
        <end position="110"/>
    </location>
</feature>
<keyword evidence="6" id="KW-0150">Chloroplast</keyword>
<gene>
    <name evidence="7" type="ORF">Gasu_40130</name>
</gene>
<evidence type="ECO:0000256" key="4">
    <source>
        <dbReference type="ARBA" id="ARBA00022989"/>
    </source>
</evidence>
<reference evidence="8" key="1">
    <citation type="journal article" date="2013" name="Science">
        <title>Gene transfer from bacteria and archaea facilitated evolution of an extremophilic eukaryote.</title>
        <authorList>
            <person name="Schonknecht G."/>
            <person name="Chen W.H."/>
            <person name="Ternes C.M."/>
            <person name="Barbier G.G."/>
            <person name="Shrestha R.P."/>
            <person name="Stanke M."/>
            <person name="Brautigam A."/>
            <person name="Baker B.J."/>
            <person name="Banfield J.F."/>
            <person name="Garavito R.M."/>
            <person name="Carr K."/>
            <person name="Wilkerson C."/>
            <person name="Rensing S.A."/>
            <person name="Gagneul D."/>
            <person name="Dickenson N.E."/>
            <person name="Oesterhelt C."/>
            <person name="Lercher M.J."/>
            <person name="Weber A.P."/>
        </authorList>
    </citation>
    <scope>NUCLEOTIDE SEQUENCE [LARGE SCALE GENOMIC DNA]</scope>
    <source>
        <strain evidence="8">074W</strain>
    </source>
</reference>
<dbReference type="AlphaFoldDB" id="M2XXW7"/>
<keyword evidence="6" id="KW-0934">Plastid</keyword>
<comment type="similarity">
    <text evidence="2 6">Belongs to the Tic20 family.</text>
</comment>
<feature type="transmembrane region" description="Helical" evidence="6">
    <location>
        <begin position="240"/>
        <end position="260"/>
    </location>
</feature>